<name>A0AA90HSP9_ACIBA</name>
<accession>A0AA90HSP9</accession>
<reference evidence="5" key="2">
    <citation type="submission" date="2023-01" db="EMBL/GenBank/DDBJ databases">
        <title>Genomic dissection of endemic carbapenem resistance: metallo-beta-lactamase gene dissemination through clonal, plasmid and integron transfer pathways.</title>
        <authorList>
            <person name="Macesic N."/>
        </authorList>
    </citation>
    <scope>NUCLEOTIDE SEQUENCE</scope>
    <source>
        <strain evidence="5">CPO519</strain>
    </source>
</reference>
<protein>
    <recommendedName>
        <fullName evidence="4">Thymidylate kinase-like domain-containing protein</fullName>
    </recommendedName>
</protein>
<dbReference type="AlphaFoldDB" id="A0AA90HSP9"/>
<sequence length="220" mass="25691">MSNFFLAFEGLDGSGKTTISNLVYKKLLTKIEEQNLLFIDKKNPEKKTDYIEYHSNNIREILWDYPENAPMHELGDMHWLYLLSSWFHLLDYTQVKPGLHTGKSIILESWCYKYLVRYRMKSDYMFEAMQAAFFNLTNPFPVIYLDIDPKVAAERKKTFGFSESGGMDGLKGNSKENFIIYQNTLREIYYDFAQKGGWHVIDVSNKSEDEIANEVIGIIT</sequence>
<comment type="similarity">
    <text evidence="1">Belongs to the thymidylate kinase family.</text>
</comment>
<dbReference type="GO" id="GO:0006227">
    <property type="term" value="P:dUDP biosynthetic process"/>
    <property type="evidence" value="ECO:0007669"/>
    <property type="project" value="TreeGrafter"/>
</dbReference>
<keyword evidence="2" id="KW-0547">Nucleotide-binding</keyword>
<gene>
    <name evidence="6" type="ORF">P9867_016030</name>
    <name evidence="5" type="ORF">P9867_15660</name>
</gene>
<organism evidence="5">
    <name type="scientific">Acinetobacter baumannii</name>
    <dbReference type="NCBI Taxonomy" id="470"/>
    <lineage>
        <taxon>Bacteria</taxon>
        <taxon>Pseudomonadati</taxon>
        <taxon>Pseudomonadota</taxon>
        <taxon>Gammaproteobacteria</taxon>
        <taxon>Moraxellales</taxon>
        <taxon>Moraxellaceae</taxon>
        <taxon>Acinetobacter</taxon>
        <taxon>Acinetobacter calcoaceticus/baumannii complex</taxon>
    </lineage>
</organism>
<evidence type="ECO:0000313" key="7">
    <source>
        <dbReference type="Proteomes" id="UP001174156"/>
    </source>
</evidence>
<dbReference type="Gene3D" id="3.40.50.300">
    <property type="entry name" value="P-loop containing nucleotide triphosphate hydrolases"/>
    <property type="match status" value="1"/>
</dbReference>
<dbReference type="Proteomes" id="UP001174156">
    <property type="component" value="Unassembled WGS sequence"/>
</dbReference>
<evidence type="ECO:0000256" key="1">
    <source>
        <dbReference type="ARBA" id="ARBA00009776"/>
    </source>
</evidence>
<dbReference type="Pfam" id="PF02223">
    <property type="entry name" value="Thymidylate_kin"/>
    <property type="match status" value="1"/>
</dbReference>
<comment type="caution">
    <text evidence="5">The sequence shown here is derived from an EMBL/GenBank/DDBJ whole genome shotgun (WGS) entry which is preliminary data.</text>
</comment>
<evidence type="ECO:0000256" key="2">
    <source>
        <dbReference type="ARBA" id="ARBA00022741"/>
    </source>
</evidence>
<dbReference type="PANTHER" id="PTHR10344:SF4">
    <property type="entry name" value="UMP-CMP KINASE 2, MITOCHONDRIAL"/>
    <property type="match status" value="1"/>
</dbReference>
<evidence type="ECO:0000313" key="6">
    <source>
        <dbReference type="EMBL" id="MEC5497919.1"/>
    </source>
</evidence>
<dbReference type="RefSeq" id="WP_000064435.1">
    <property type="nucleotide sequence ID" value="NZ_JANBNF010000066.1"/>
</dbReference>
<dbReference type="GO" id="GO:0006233">
    <property type="term" value="P:dTDP biosynthetic process"/>
    <property type="evidence" value="ECO:0007669"/>
    <property type="project" value="TreeGrafter"/>
</dbReference>
<dbReference type="EMBL" id="JARTMM010000073">
    <property type="protein sequence ID" value="MDK4883068.1"/>
    <property type="molecule type" value="Genomic_DNA"/>
</dbReference>
<dbReference type="GO" id="GO:0005737">
    <property type="term" value="C:cytoplasm"/>
    <property type="evidence" value="ECO:0007669"/>
    <property type="project" value="TreeGrafter"/>
</dbReference>
<dbReference type="EMBL" id="JARTMM020000001">
    <property type="protein sequence ID" value="MEC5497919.1"/>
    <property type="molecule type" value="Genomic_DNA"/>
</dbReference>
<dbReference type="GO" id="GO:0004798">
    <property type="term" value="F:dTMP kinase activity"/>
    <property type="evidence" value="ECO:0007669"/>
    <property type="project" value="TreeGrafter"/>
</dbReference>
<evidence type="ECO:0000256" key="3">
    <source>
        <dbReference type="ARBA" id="ARBA00022840"/>
    </source>
</evidence>
<proteinExistence type="inferred from homology"/>
<reference evidence="6 7" key="1">
    <citation type="journal article" date="2023" name="Nat. Commun.">
        <title>Genomic dissection of endemic carbapenem resistance reveals metallo-beta-lactamase dissemination through clonal, plasmid and integron transfer.</title>
        <authorList>
            <person name="Macesic N."/>
            <person name="Hawkey J."/>
            <person name="Vezina B."/>
            <person name="Wisniewski J.A."/>
            <person name="Cottingham H."/>
            <person name="Blakeway L.V."/>
            <person name="Harshegyi T."/>
            <person name="Pragastis K."/>
            <person name="Badoordeen G.Z."/>
            <person name="Dennison A."/>
            <person name="Spelman D.W."/>
            <person name="Jenney A.W.J."/>
            <person name="Peleg A.Y."/>
        </authorList>
    </citation>
    <scope>NUCLEOTIDE SEQUENCE [LARGE SCALE GENOMIC DNA]</scope>
    <source>
        <strain evidence="6 7">CPO519</strain>
    </source>
</reference>
<evidence type="ECO:0000259" key="4">
    <source>
        <dbReference type="Pfam" id="PF02223"/>
    </source>
</evidence>
<dbReference type="GO" id="GO:0006235">
    <property type="term" value="P:dTTP biosynthetic process"/>
    <property type="evidence" value="ECO:0007669"/>
    <property type="project" value="TreeGrafter"/>
</dbReference>
<dbReference type="InterPro" id="IPR027417">
    <property type="entry name" value="P-loop_NTPase"/>
</dbReference>
<dbReference type="GO" id="GO:0005524">
    <property type="term" value="F:ATP binding"/>
    <property type="evidence" value="ECO:0007669"/>
    <property type="project" value="UniProtKB-KW"/>
</dbReference>
<feature type="domain" description="Thymidylate kinase-like" evidence="4">
    <location>
        <begin position="8"/>
        <end position="210"/>
    </location>
</feature>
<dbReference type="PANTHER" id="PTHR10344">
    <property type="entry name" value="THYMIDYLATE KINASE"/>
    <property type="match status" value="1"/>
</dbReference>
<dbReference type="SUPFAM" id="SSF52540">
    <property type="entry name" value="P-loop containing nucleoside triphosphate hydrolases"/>
    <property type="match status" value="1"/>
</dbReference>
<evidence type="ECO:0000313" key="5">
    <source>
        <dbReference type="EMBL" id="MDK4883068.1"/>
    </source>
</evidence>
<reference evidence="6" key="3">
    <citation type="submission" date="2024-01" db="EMBL/GenBank/DDBJ databases">
        <authorList>
            <person name="Macesic N."/>
        </authorList>
    </citation>
    <scope>NUCLEOTIDE SEQUENCE</scope>
    <source>
        <strain evidence="6">CPO519</strain>
    </source>
</reference>
<keyword evidence="3" id="KW-0067">ATP-binding</keyword>
<dbReference type="InterPro" id="IPR039430">
    <property type="entry name" value="Thymidylate_kin-like_dom"/>
</dbReference>